<keyword evidence="2" id="KW-1185">Reference proteome</keyword>
<sequence length="52" mass="5618">MRPCGLCIQTFSTVAPARFDGCYLLRCPFVCPASFSRDYGATASAVPPPLDF</sequence>
<dbReference type="AlphaFoldDB" id="K4ANM5"/>
<proteinExistence type="predicted"/>
<dbReference type="Proteomes" id="UP000004995">
    <property type="component" value="Unassembled WGS sequence"/>
</dbReference>
<reference evidence="2" key="1">
    <citation type="journal article" date="2012" name="Nat. Biotechnol.">
        <title>Reference genome sequence of the model plant Setaria.</title>
        <authorList>
            <person name="Bennetzen J.L."/>
            <person name="Schmutz J."/>
            <person name="Wang H."/>
            <person name="Percifield R."/>
            <person name="Hawkins J."/>
            <person name="Pontaroli A.C."/>
            <person name="Estep M."/>
            <person name="Feng L."/>
            <person name="Vaughn J.N."/>
            <person name="Grimwood J."/>
            <person name="Jenkins J."/>
            <person name="Barry K."/>
            <person name="Lindquist E."/>
            <person name="Hellsten U."/>
            <person name="Deshpande S."/>
            <person name="Wang X."/>
            <person name="Wu X."/>
            <person name="Mitros T."/>
            <person name="Triplett J."/>
            <person name="Yang X."/>
            <person name="Ye C.Y."/>
            <person name="Mauro-Herrera M."/>
            <person name="Wang L."/>
            <person name="Li P."/>
            <person name="Sharma M."/>
            <person name="Sharma R."/>
            <person name="Ronald P.C."/>
            <person name="Panaud O."/>
            <person name="Kellogg E.A."/>
            <person name="Brutnell T.P."/>
            <person name="Doust A.N."/>
            <person name="Tuskan G.A."/>
            <person name="Rokhsar D."/>
            <person name="Devos K.M."/>
        </authorList>
    </citation>
    <scope>NUCLEOTIDE SEQUENCE [LARGE SCALE GENOMIC DNA]</scope>
    <source>
        <strain evidence="2">cv. Yugu1</strain>
    </source>
</reference>
<dbReference type="InParanoid" id="K4ANM5"/>
<dbReference type="Gramene" id="KQK86209">
    <property type="protein sequence ID" value="KQK86209"/>
    <property type="gene ID" value="SETIT_040522mg"/>
</dbReference>
<accession>K4ANM5</accession>
<name>K4ANM5_SETIT</name>
<evidence type="ECO:0000313" key="1">
    <source>
        <dbReference type="EnsemblPlants" id="KQK86209"/>
    </source>
</evidence>
<organism evidence="1 2">
    <name type="scientific">Setaria italica</name>
    <name type="common">Foxtail millet</name>
    <name type="synonym">Panicum italicum</name>
    <dbReference type="NCBI Taxonomy" id="4555"/>
    <lineage>
        <taxon>Eukaryota</taxon>
        <taxon>Viridiplantae</taxon>
        <taxon>Streptophyta</taxon>
        <taxon>Embryophyta</taxon>
        <taxon>Tracheophyta</taxon>
        <taxon>Spermatophyta</taxon>
        <taxon>Magnoliopsida</taxon>
        <taxon>Liliopsida</taxon>
        <taxon>Poales</taxon>
        <taxon>Poaceae</taxon>
        <taxon>PACMAD clade</taxon>
        <taxon>Panicoideae</taxon>
        <taxon>Panicodae</taxon>
        <taxon>Paniceae</taxon>
        <taxon>Cenchrinae</taxon>
        <taxon>Setaria</taxon>
    </lineage>
</organism>
<dbReference type="EMBL" id="AGNK02005290">
    <property type="status" value="NOT_ANNOTATED_CDS"/>
    <property type="molecule type" value="Genomic_DNA"/>
</dbReference>
<reference evidence="1" key="2">
    <citation type="submission" date="2018-08" db="UniProtKB">
        <authorList>
            <consortium name="EnsemblPlants"/>
        </authorList>
    </citation>
    <scope>IDENTIFICATION</scope>
    <source>
        <strain evidence="1">Yugu1</strain>
    </source>
</reference>
<protein>
    <submittedName>
        <fullName evidence="1">Uncharacterized protein</fullName>
    </submittedName>
</protein>
<evidence type="ECO:0000313" key="2">
    <source>
        <dbReference type="Proteomes" id="UP000004995"/>
    </source>
</evidence>
<dbReference type="EnsemblPlants" id="KQK86209">
    <property type="protein sequence ID" value="KQK86209"/>
    <property type="gene ID" value="SETIT_040522mg"/>
</dbReference>
<dbReference type="HOGENOM" id="CLU_3090917_0_0_1"/>